<dbReference type="SUPFAM" id="SSF52540">
    <property type="entry name" value="P-loop containing nucleoside triphosphate hydrolases"/>
    <property type="match status" value="1"/>
</dbReference>
<accession>A0A2S6CNN2</accession>
<dbReference type="EMBL" id="PNEN01000044">
    <property type="protein sequence ID" value="PPJ61353.1"/>
    <property type="molecule type" value="Genomic_DNA"/>
</dbReference>
<dbReference type="CDD" id="cd08771">
    <property type="entry name" value="DLP_1"/>
    <property type="match status" value="1"/>
</dbReference>
<dbReference type="InterPro" id="IPR022812">
    <property type="entry name" value="Dynamin"/>
</dbReference>
<dbReference type="Proteomes" id="UP000237631">
    <property type="component" value="Unassembled WGS sequence"/>
</dbReference>
<dbReference type="GO" id="GO:0000266">
    <property type="term" value="P:mitochondrial fission"/>
    <property type="evidence" value="ECO:0007669"/>
    <property type="project" value="TreeGrafter"/>
</dbReference>
<reference evidence="4" key="1">
    <citation type="journal article" date="2017" name="bioRxiv">
        <title>Conservation of a gene cluster reveals novel cercosporin biosynthetic mechanisms and extends production to the genus Colletotrichum.</title>
        <authorList>
            <person name="de Jonge R."/>
            <person name="Ebert M.K."/>
            <person name="Huitt-Roehl C.R."/>
            <person name="Pal P."/>
            <person name="Suttle J.C."/>
            <person name="Spanner R.E."/>
            <person name="Neubauer J.D."/>
            <person name="Jurick W.M.II."/>
            <person name="Stott K.A."/>
            <person name="Secor G.A."/>
            <person name="Thomma B.P.H.J."/>
            <person name="Van de Peer Y."/>
            <person name="Townsend C.A."/>
            <person name="Bolton M.D."/>
        </authorList>
    </citation>
    <scope>NUCLEOTIDE SEQUENCE [LARGE SCALE GENOMIC DNA]</scope>
    <source>
        <strain evidence="4">CBS538.71</strain>
    </source>
</reference>
<dbReference type="GO" id="GO:0006897">
    <property type="term" value="P:endocytosis"/>
    <property type="evidence" value="ECO:0007669"/>
    <property type="project" value="TreeGrafter"/>
</dbReference>
<dbReference type="OrthoDB" id="415706at2759"/>
<dbReference type="GO" id="GO:0016559">
    <property type="term" value="P:peroxisome fission"/>
    <property type="evidence" value="ECO:0007669"/>
    <property type="project" value="TreeGrafter"/>
</dbReference>
<keyword evidence="4" id="KW-1185">Reference proteome</keyword>
<dbReference type="SMART" id="SM00053">
    <property type="entry name" value="DYNc"/>
    <property type="match status" value="1"/>
</dbReference>
<dbReference type="PANTHER" id="PTHR11566:SF215">
    <property type="entry name" value="DYNAMIN GTPASE"/>
    <property type="match status" value="1"/>
</dbReference>
<dbReference type="GO" id="GO:0005874">
    <property type="term" value="C:microtubule"/>
    <property type="evidence" value="ECO:0007669"/>
    <property type="project" value="TreeGrafter"/>
</dbReference>
<dbReference type="GO" id="GO:0003924">
    <property type="term" value="F:GTPase activity"/>
    <property type="evidence" value="ECO:0007669"/>
    <property type="project" value="InterPro"/>
</dbReference>
<dbReference type="GO" id="GO:0048312">
    <property type="term" value="P:intracellular distribution of mitochondria"/>
    <property type="evidence" value="ECO:0007669"/>
    <property type="project" value="TreeGrafter"/>
</dbReference>
<dbReference type="GO" id="GO:0016020">
    <property type="term" value="C:membrane"/>
    <property type="evidence" value="ECO:0007669"/>
    <property type="project" value="TreeGrafter"/>
</dbReference>
<dbReference type="InterPro" id="IPR045063">
    <property type="entry name" value="Dynamin_N"/>
</dbReference>
<evidence type="ECO:0000313" key="3">
    <source>
        <dbReference type="EMBL" id="PPJ61353.1"/>
    </source>
</evidence>
<dbReference type="PROSITE" id="PS00410">
    <property type="entry name" value="G_DYNAMIN_1"/>
    <property type="match status" value="1"/>
</dbReference>
<dbReference type="InterPro" id="IPR019762">
    <property type="entry name" value="Dynamin_GTPase_CS"/>
</dbReference>
<name>A0A2S6CNN2_9PEZI</name>
<dbReference type="GO" id="GO:0005525">
    <property type="term" value="F:GTP binding"/>
    <property type="evidence" value="ECO:0007669"/>
    <property type="project" value="UniProtKB-KW"/>
</dbReference>
<protein>
    <recommendedName>
        <fullName evidence="2">Dynamin GTPase domain-containing protein</fullName>
    </recommendedName>
</protein>
<proteinExistence type="inferred from homology"/>
<dbReference type="InterPro" id="IPR001401">
    <property type="entry name" value="Dynamin_GTPase"/>
</dbReference>
<dbReference type="InterPro" id="IPR027417">
    <property type="entry name" value="P-loop_NTPase"/>
</dbReference>
<dbReference type="PANTHER" id="PTHR11566">
    <property type="entry name" value="DYNAMIN"/>
    <property type="match status" value="1"/>
</dbReference>
<gene>
    <name evidence="3" type="ORF">CBER1_11907</name>
</gene>
<organism evidence="3 4">
    <name type="scientific">Cercospora berteroae</name>
    <dbReference type="NCBI Taxonomy" id="357750"/>
    <lineage>
        <taxon>Eukaryota</taxon>
        <taxon>Fungi</taxon>
        <taxon>Dikarya</taxon>
        <taxon>Ascomycota</taxon>
        <taxon>Pezizomycotina</taxon>
        <taxon>Dothideomycetes</taxon>
        <taxon>Dothideomycetidae</taxon>
        <taxon>Mycosphaerellales</taxon>
        <taxon>Mycosphaerellaceae</taxon>
        <taxon>Cercospora</taxon>
    </lineage>
</organism>
<evidence type="ECO:0000256" key="1">
    <source>
        <dbReference type="RuleBase" id="RU003932"/>
    </source>
</evidence>
<dbReference type="PRINTS" id="PR00195">
    <property type="entry name" value="DYNAMIN"/>
</dbReference>
<keyword evidence="1" id="KW-0547">Nucleotide-binding</keyword>
<comment type="similarity">
    <text evidence="1">Belongs to the TRAFAC class dynamin-like GTPase superfamily. Dynamin/Fzo/YdjA family.</text>
</comment>
<dbReference type="AlphaFoldDB" id="A0A2S6CNN2"/>
<keyword evidence="1" id="KW-0342">GTP-binding</keyword>
<dbReference type="GO" id="GO:0005739">
    <property type="term" value="C:mitochondrion"/>
    <property type="evidence" value="ECO:0007669"/>
    <property type="project" value="TreeGrafter"/>
</dbReference>
<sequence>MKAAQHGLGDSSMLERIDALFACGAGEHINIPQIVVVGDQSSGKSSVLSGLIRKDLPRDSGLCTRFATKIVFRRAKERGIRASIIPDEDAGVEHRSAIAAWGELSVDSFDDFTFADIMKEVHNVIGIASPNDVTSGTERKPTFSGDVLQLEISGPDEEHLSVIDVPGIFRDSTPGLTTKADIQLVRSMVTRYMENPRSVMLTVVPANVDVATQEILHMANELDPEGDRTLDFFRTKRPWSDLNHENVGIEALRNRLKDVLSGLIRREFTNVRIRLLMMPDSGG</sequence>
<evidence type="ECO:0000313" key="4">
    <source>
        <dbReference type="Proteomes" id="UP000237631"/>
    </source>
</evidence>
<dbReference type="GO" id="GO:0008017">
    <property type="term" value="F:microtubule binding"/>
    <property type="evidence" value="ECO:0007669"/>
    <property type="project" value="TreeGrafter"/>
</dbReference>
<dbReference type="Gene3D" id="3.40.50.300">
    <property type="entry name" value="P-loop containing nucleotide triphosphate hydrolases"/>
    <property type="match status" value="1"/>
</dbReference>
<feature type="domain" description="Dynamin GTPase" evidence="2">
    <location>
        <begin position="11"/>
        <end position="274"/>
    </location>
</feature>
<comment type="caution">
    <text evidence="3">The sequence shown here is derived from an EMBL/GenBank/DDBJ whole genome shotgun (WGS) entry which is preliminary data.</text>
</comment>
<dbReference type="STRING" id="357750.A0A2S6CNN2"/>
<evidence type="ECO:0000259" key="2">
    <source>
        <dbReference type="SMART" id="SM00053"/>
    </source>
</evidence>
<dbReference type="Pfam" id="PF00350">
    <property type="entry name" value="Dynamin_N"/>
    <property type="match status" value="1"/>
</dbReference>